<protein>
    <submittedName>
        <fullName evidence="1">Uncharacterized protein</fullName>
    </submittedName>
</protein>
<dbReference type="EMBL" id="JAODUP010000053">
    <property type="protein sequence ID" value="KAK2165235.1"/>
    <property type="molecule type" value="Genomic_DNA"/>
</dbReference>
<comment type="caution">
    <text evidence="1">The sequence shown here is derived from an EMBL/GenBank/DDBJ whole genome shotgun (WGS) entry which is preliminary data.</text>
</comment>
<dbReference type="AlphaFoldDB" id="A0AAD9NCS2"/>
<name>A0AAD9NCS2_9ANNE</name>
<gene>
    <name evidence="1" type="ORF">LSH36_53g07081</name>
</gene>
<accession>A0AAD9NCS2</accession>
<proteinExistence type="predicted"/>
<evidence type="ECO:0000313" key="1">
    <source>
        <dbReference type="EMBL" id="KAK2165235.1"/>
    </source>
</evidence>
<reference evidence="1" key="1">
    <citation type="journal article" date="2023" name="Mol. Biol. Evol.">
        <title>Third-Generation Sequencing Reveals the Adaptive Role of the Epigenome in Three Deep-Sea Polychaetes.</title>
        <authorList>
            <person name="Perez M."/>
            <person name="Aroh O."/>
            <person name="Sun Y."/>
            <person name="Lan Y."/>
            <person name="Juniper S.K."/>
            <person name="Young C.R."/>
            <person name="Angers B."/>
            <person name="Qian P.Y."/>
        </authorList>
    </citation>
    <scope>NUCLEOTIDE SEQUENCE</scope>
    <source>
        <strain evidence="1">P08H-3</strain>
    </source>
</reference>
<organism evidence="1 2">
    <name type="scientific">Paralvinella palmiformis</name>
    <dbReference type="NCBI Taxonomy" id="53620"/>
    <lineage>
        <taxon>Eukaryota</taxon>
        <taxon>Metazoa</taxon>
        <taxon>Spiralia</taxon>
        <taxon>Lophotrochozoa</taxon>
        <taxon>Annelida</taxon>
        <taxon>Polychaeta</taxon>
        <taxon>Sedentaria</taxon>
        <taxon>Canalipalpata</taxon>
        <taxon>Terebellida</taxon>
        <taxon>Terebelliformia</taxon>
        <taxon>Alvinellidae</taxon>
        <taxon>Paralvinella</taxon>
    </lineage>
</organism>
<sequence>MVESFLPNRCYYQQNIQGAREGLPIRQFGSCQGDGLLLLQEWQIPY</sequence>
<dbReference type="Proteomes" id="UP001208570">
    <property type="component" value="Unassembled WGS sequence"/>
</dbReference>
<evidence type="ECO:0000313" key="2">
    <source>
        <dbReference type="Proteomes" id="UP001208570"/>
    </source>
</evidence>
<keyword evidence="2" id="KW-1185">Reference proteome</keyword>